<dbReference type="InterPro" id="IPR036457">
    <property type="entry name" value="PPM-type-like_dom_sf"/>
</dbReference>
<evidence type="ECO:0000259" key="4">
    <source>
        <dbReference type="PROSITE" id="PS50110"/>
    </source>
</evidence>
<comment type="caution">
    <text evidence="5">The sequence shown here is derived from an EMBL/GenBank/DDBJ whole genome shotgun (WGS) entry which is preliminary data.</text>
</comment>
<dbReference type="Pfam" id="PF00072">
    <property type="entry name" value="Response_reg"/>
    <property type="match status" value="1"/>
</dbReference>
<dbReference type="SMART" id="SM00448">
    <property type="entry name" value="REC"/>
    <property type="match status" value="1"/>
</dbReference>
<dbReference type="SMART" id="SM00331">
    <property type="entry name" value="PP2C_SIG"/>
    <property type="match status" value="1"/>
</dbReference>
<dbReference type="CDD" id="cd17555">
    <property type="entry name" value="REC_RssB-like"/>
    <property type="match status" value="1"/>
</dbReference>
<dbReference type="SUPFAM" id="SSF52172">
    <property type="entry name" value="CheY-like"/>
    <property type="match status" value="1"/>
</dbReference>
<dbReference type="InterPro" id="IPR001932">
    <property type="entry name" value="PPM-type_phosphatase-like_dom"/>
</dbReference>
<dbReference type="AlphaFoldDB" id="A0A928YUL5"/>
<evidence type="ECO:0000313" key="6">
    <source>
        <dbReference type="Proteomes" id="UP000652567"/>
    </source>
</evidence>
<accession>A0A928YUL5</accession>
<dbReference type="InterPro" id="IPR049510">
    <property type="entry name" value="RssB-like_REC"/>
</dbReference>
<keyword evidence="1" id="KW-0378">Hydrolase</keyword>
<evidence type="ECO:0000313" key="5">
    <source>
        <dbReference type="EMBL" id="MBE8718109.1"/>
    </source>
</evidence>
<evidence type="ECO:0000256" key="2">
    <source>
        <dbReference type="PROSITE-ProRule" id="PRU00169"/>
    </source>
</evidence>
<name>A0A928YUL5_9GAMM</name>
<dbReference type="InterPro" id="IPR001789">
    <property type="entry name" value="Sig_transdc_resp-reg_receiver"/>
</dbReference>
<proteinExistence type="predicted"/>
<protein>
    <submittedName>
        <fullName evidence="5">Response regulator</fullName>
    </submittedName>
</protein>
<gene>
    <name evidence="5" type="ORF">C4F51_13020</name>
</gene>
<dbReference type="EMBL" id="PRDL01000001">
    <property type="protein sequence ID" value="MBE8718109.1"/>
    <property type="molecule type" value="Genomic_DNA"/>
</dbReference>
<dbReference type="RefSeq" id="WP_193910413.1">
    <property type="nucleotide sequence ID" value="NZ_PRDL01000001.1"/>
</dbReference>
<evidence type="ECO:0000256" key="1">
    <source>
        <dbReference type="ARBA" id="ARBA00022801"/>
    </source>
</evidence>
<keyword evidence="6" id="KW-1185">Reference proteome</keyword>
<keyword evidence="3" id="KW-0175">Coiled coil</keyword>
<reference evidence="5" key="1">
    <citation type="submission" date="2018-07" db="EMBL/GenBank/DDBJ databases">
        <title>Genome assembly of strain Ka43.</title>
        <authorList>
            <person name="Kukolya J."/>
            <person name="Nagy I."/>
            <person name="Horvath B."/>
            <person name="Toth A."/>
        </authorList>
    </citation>
    <scope>NUCLEOTIDE SEQUENCE</scope>
    <source>
        <strain evidence="5">KB43</strain>
    </source>
</reference>
<dbReference type="Gene3D" id="1.20.5.390">
    <property type="entry name" value="L1 transposable element, trimerization domain"/>
    <property type="match status" value="1"/>
</dbReference>
<dbReference type="Gene3D" id="3.60.40.10">
    <property type="entry name" value="PPM-type phosphatase domain"/>
    <property type="match status" value="1"/>
</dbReference>
<evidence type="ECO:0000256" key="3">
    <source>
        <dbReference type="SAM" id="Coils"/>
    </source>
</evidence>
<dbReference type="Gene3D" id="3.40.50.2300">
    <property type="match status" value="1"/>
</dbReference>
<dbReference type="PROSITE" id="PS50110">
    <property type="entry name" value="RESPONSE_REGULATORY"/>
    <property type="match status" value="1"/>
</dbReference>
<feature type="coiled-coil region" evidence="3">
    <location>
        <begin position="124"/>
        <end position="155"/>
    </location>
</feature>
<feature type="domain" description="Response regulatory" evidence="4">
    <location>
        <begin position="7"/>
        <end position="121"/>
    </location>
</feature>
<dbReference type="InterPro" id="IPR011006">
    <property type="entry name" value="CheY-like_superfamily"/>
</dbReference>
<sequence>MSDLSRRLLIIDDDAPVRQSIAAYLHDSNYHVLEAANGAEGLALVQQQCPDLVITDLRMPGIDGLHVLQQLHEHSPDLPVIVISGAGVIGDVVSALRLGARDYLIKPILDMEVLVHSVAKALENRDLLMENQRYREKLEQANRGLRENLRVLERDQLAGRQVQRRLMPSRLLTAEGYEIAHHIVPSLYLSGDFVDYAHIRKRYLAFYLADVSGHGASSAFVTIWLKHLVSRMVREEGLFGDGDSFETGADLMLQTVNRELHETRLNHHLTFFVGVIDTHTHQMRYVVAGHLPMPILVQGDKAEYLQGQGRPVGIFKDAHWKVHKVALPENFSLICFSDGVLEIMPPKDLQEKEACLLDQVAGNAASLESVCDALSIRSINDAPDDIAILTITRGK</sequence>
<dbReference type="InterPro" id="IPR052016">
    <property type="entry name" value="Bact_Sigma-Reg"/>
</dbReference>
<dbReference type="Pfam" id="PF07228">
    <property type="entry name" value="SpoIIE"/>
    <property type="match status" value="1"/>
</dbReference>
<organism evidence="5 6">
    <name type="scientific">Cellvibrio polysaccharolyticus</name>
    <dbReference type="NCBI Taxonomy" id="2082724"/>
    <lineage>
        <taxon>Bacteria</taxon>
        <taxon>Pseudomonadati</taxon>
        <taxon>Pseudomonadota</taxon>
        <taxon>Gammaproteobacteria</taxon>
        <taxon>Cellvibrionales</taxon>
        <taxon>Cellvibrionaceae</taxon>
        <taxon>Cellvibrio</taxon>
    </lineage>
</organism>
<dbReference type="FunFam" id="3.40.50.2300:FF:000301">
    <property type="entry name" value="Response regulator receiver"/>
    <property type="match status" value="1"/>
</dbReference>
<keyword evidence="2" id="KW-0597">Phosphoprotein</keyword>
<dbReference type="Proteomes" id="UP000652567">
    <property type="component" value="Unassembled WGS sequence"/>
</dbReference>
<dbReference type="GO" id="GO:0000160">
    <property type="term" value="P:phosphorelay signal transduction system"/>
    <property type="evidence" value="ECO:0007669"/>
    <property type="project" value="InterPro"/>
</dbReference>
<dbReference type="GO" id="GO:0016791">
    <property type="term" value="F:phosphatase activity"/>
    <property type="evidence" value="ECO:0007669"/>
    <property type="project" value="TreeGrafter"/>
</dbReference>
<dbReference type="PANTHER" id="PTHR43156:SF2">
    <property type="entry name" value="STAGE II SPORULATION PROTEIN E"/>
    <property type="match status" value="1"/>
</dbReference>
<dbReference type="PANTHER" id="PTHR43156">
    <property type="entry name" value="STAGE II SPORULATION PROTEIN E-RELATED"/>
    <property type="match status" value="1"/>
</dbReference>
<feature type="modified residue" description="4-aspartylphosphate" evidence="2">
    <location>
        <position position="56"/>
    </location>
</feature>